<gene>
    <name evidence="1" type="ORF">E2626_13990</name>
</gene>
<protein>
    <submittedName>
        <fullName evidence="1">Uncharacterized protein</fullName>
    </submittedName>
</protein>
<dbReference type="Proteomes" id="UP000297776">
    <property type="component" value="Unassembled WGS sequence"/>
</dbReference>
<name>A0A4Y8LBJ6_9BACL</name>
<sequence>MRTVLFLVHDQLSSCSLLGTVFKKSLKKNGIENIVPLLRGTFAWHLNEMSENSFRGNNGSFIEEEMEIKQLQRSDLEQAEMIVIMGDSVEDTLKHLLKAASSDPSIIKVEELGGKSVYELERALQDNQTDKAVEDVEQKSLALLEML</sequence>
<reference evidence="1 2" key="1">
    <citation type="submission" date="2019-03" db="EMBL/GenBank/DDBJ databases">
        <authorList>
            <person name="Yang Y."/>
        </authorList>
    </citation>
    <scope>NUCLEOTIDE SEQUENCE [LARGE SCALE GENOMIC DNA]</scope>
    <source>
        <strain evidence="1 2">ASL-1</strain>
    </source>
</reference>
<dbReference type="RefSeq" id="WP_134382408.1">
    <property type="nucleotide sequence ID" value="NZ_SORX01000009.1"/>
</dbReference>
<organism evidence="1 2">
    <name type="scientific">Jeotgalibacillus salarius</name>
    <dbReference type="NCBI Taxonomy" id="546023"/>
    <lineage>
        <taxon>Bacteria</taxon>
        <taxon>Bacillati</taxon>
        <taxon>Bacillota</taxon>
        <taxon>Bacilli</taxon>
        <taxon>Bacillales</taxon>
        <taxon>Caryophanaceae</taxon>
        <taxon>Jeotgalibacillus</taxon>
    </lineage>
</organism>
<proteinExistence type="predicted"/>
<accession>A0A4Y8LBJ6</accession>
<evidence type="ECO:0000313" key="1">
    <source>
        <dbReference type="EMBL" id="TFD99621.1"/>
    </source>
</evidence>
<dbReference type="EMBL" id="SORX01000009">
    <property type="protein sequence ID" value="TFD99621.1"/>
    <property type="molecule type" value="Genomic_DNA"/>
</dbReference>
<dbReference type="OrthoDB" id="2454106at2"/>
<dbReference type="AlphaFoldDB" id="A0A4Y8LBJ6"/>
<keyword evidence="2" id="KW-1185">Reference proteome</keyword>
<comment type="caution">
    <text evidence="1">The sequence shown here is derived from an EMBL/GenBank/DDBJ whole genome shotgun (WGS) entry which is preliminary data.</text>
</comment>
<evidence type="ECO:0000313" key="2">
    <source>
        <dbReference type="Proteomes" id="UP000297776"/>
    </source>
</evidence>